<keyword evidence="2" id="KW-1185">Reference proteome</keyword>
<dbReference type="Proteomes" id="UP000765509">
    <property type="component" value="Unassembled WGS sequence"/>
</dbReference>
<accession>A0A9Q3PKI9</accession>
<name>A0A9Q3PKI9_9BASI</name>
<evidence type="ECO:0000313" key="1">
    <source>
        <dbReference type="EMBL" id="MBW0563812.1"/>
    </source>
</evidence>
<protein>
    <submittedName>
        <fullName evidence="1">Uncharacterized protein</fullName>
    </submittedName>
</protein>
<reference evidence="1" key="1">
    <citation type="submission" date="2021-03" db="EMBL/GenBank/DDBJ databases">
        <title>Draft genome sequence of rust myrtle Austropuccinia psidii MF-1, a brazilian biotype.</title>
        <authorList>
            <person name="Quecine M.C."/>
            <person name="Pachon D.M.R."/>
            <person name="Bonatelli M.L."/>
            <person name="Correr F.H."/>
            <person name="Franceschini L.M."/>
            <person name="Leite T.F."/>
            <person name="Margarido G.R.A."/>
            <person name="Almeida C.A."/>
            <person name="Ferrarezi J.A."/>
            <person name="Labate C.A."/>
        </authorList>
    </citation>
    <scope>NUCLEOTIDE SEQUENCE</scope>
    <source>
        <strain evidence="1">MF-1</strain>
    </source>
</reference>
<dbReference type="AlphaFoldDB" id="A0A9Q3PKI9"/>
<proteinExistence type="predicted"/>
<gene>
    <name evidence="1" type="ORF">O181_103527</name>
</gene>
<sequence length="70" mass="7375">MPLALAGPSQHPPTLLNILTLVECPPNMPPMLLNILTLVECPPKMPPTLLTILMLGVPSQNASNAPLTLA</sequence>
<organism evidence="1 2">
    <name type="scientific">Austropuccinia psidii MF-1</name>
    <dbReference type="NCBI Taxonomy" id="1389203"/>
    <lineage>
        <taxon>Eukaryota</taxon>
        <taxon>Fungi</taxon>
        <taxon>Dikarya</taxon>
        <taxon>Basidiomycota</taxon>
        <taxon>Pucciniomycotina</taxon>
        <taxon>Pucciniomycetes</taxon>
        <taxon>Pucciniales</taxon>
        <taxon>Sphaerophragmiaceae</taxon>
        <taxon>Austropuccinia</taxon>
    </lineage>
</organism>
<evidence type="ECO:0000313" key="2">
    <source>
        <dbReference type="Proteomes" id="UP000765509"/>
    </source>
</evidence>
<comment type="caution">
    <text evidence="1">The sequence shown here is derived from an EMBL/GenBank/DDBJ whole genome shotgun (WGS) entry which is preliminary data.</text>
</comment>
<dbReference type="EMBL" id="AVOT02074783">
    <property type="protein sequence ID" value="MBW0563812.1"/>
    <property type="molecule type" value="Genomic_DNA"/>
</dbReference>